<reference evidence="1" key="1">
    <citation type="journal article" date="2010" name="Science">
        <title>Plasticity of animal genome architecture unmasked by rapid evolution of a pelagic tunicate.</title>
        <authorList>
            <person name="Denoeud F."/>
            <person name="Henriet S."/>
            <person name="Mungpakdee S."/>
            <person name="Aury J.M."/>
            <person name="Da Silva C."/>
            <person name="Brinkmann H."/>
            <person name="Mikhaleva J."/>
            <person name="Olsen L.C."/>
            <person name="Jubin C."/>
            <person name="Canestro C."/>
            <person name="Bouquet J.M."/>
            <person name="Danks G."/>
            <person name="Poulain J."/>
            <person name="Campsteijn C."/>
            <person name="Adamski M."/>
            <person name="Cross I."/>
            <person name="Yadetie F."/>
            <person name="Muffato M."/>
            <person name="Louis A."/>
            <person name="Butcher S."/>
            <person name="Tsagkogeorga G."/>
            <person name="Konrad A."/>
            <person name="Singh S."/>
            <person name="Jensen M.F."/>
            <person name="Cong E.H."/>
            <person name="Eikeseth-Otteraa H."/>
            <person name="Noel B."/>
            <person name="Anthouard V."/>
            <person name="Porcel B.M."/>
            <person name="Kachouri-Lafond R."/>
            <person name="Nishino A."/>
            <person name="Ugolini M."/>
            <person name="Chourrout P."/>
            <person name="Nishida H."/>
            <person name="Aasland R."/>
            <person name="Huzurbazar S."/>
            <person name="Westhof E."/>
            <person name="Delsuc F."/>
            <person name="Lehrach H."/>
            <person name="Reinhardt R."/>
            <person name="Weissenbach J."/>
            <person name="Roy S.W."/>
            <person name="Artiguenave F."/>
            <person name="Postlethwait J.H."/>
            <person name="Manak J.R."/>
            <person name="Thompson E.M."/>
            <person name="Jaillon O."/>
            <person name="Du Pasquier L."/>
            <person name="Boudinot P."/>
            <person name="Liberles D.A."/>
            <person name="Volff J.N."/>
            <person name="Philippe H."/>
            <person name="Lenhard B."/>
            <person name="Roest Crollius H."/>
            <person name="Wincker P."/>
            <person name="Chourrout D."/>
        </authorList>
    </citation>
    <scope>NUCLEOTIDE SEQUENCE [LARGE SCALE GENOMIC DNA]</scope>
</reference>
<gene>
    <name evidence="1" type="ORF">GSOID_T00005570001</name>
</gene>
<sequence length="672" mass="78680">MSIKPSAYNPKDDEKPIPGPEFEPFLGRFKLSPHFEKVDCDICGDFVALYKCKDCGIPSTTIEMKKSESDNEESKDEVKTLKAIPVYMCEDCFKKSPAHKESKHTVRSTIKLSGDELESEANEFLYPAVDIHSEFLKTLVDSEPRWMEEAVDVIMRNRIKVQENFEKNLEKWVKECTDQIEEACDKKYEEIKNMHATAQACDVNLGKLRRFQAGYEDSSEDGNISDAAYEQFLQNEVIRNALEINQYTPNLGPFFKFDNFDGRLVKLAKQFLNHEIVYEQMDVFQILSKEKGMKGNKNTLWNHKKHDLDPIEPNMSKIYDMERVLGNHQHKKLFCFPLILFPRPDYFTSGLRLKRQMDLLITTACRTGNLRKIKDPDDLTQRFGIHYKNGFGKRFLLRRINDQIFPALNERDWYRIDIRGWGLKTAADFEAKLDELKIQISEWAKETFEKERDRKRYEDPFCQKPFDDKRKNPGFSIIENGTEMPNFVVRMRNRRCYALILAFLKKGQEKIEYEKDGEDLVFDGPYAGWTWKTFTTLALIYVDDFEASPVELPMDNKDPFKSAGGIFYHLDGLLSDLDVPPLVLEGWIDLRPLANVRERASMRLLSERVRDCDVRALMRIWLVGNGELTVRFKQRVYEDYESAWFVKVQLHNDDGEDYMSKLDFYLVGHEKN</sequence>
<accession>E4XB53</accession>
<dbReference type="OrthoDB" id="10401704at2759"/>
<evidence type="ECO:0000313" key="1">
    <source>
        <dbReference type="EMBL" id="CBY08736.1"/>
    </source>
</evidence>
<dbReference type="EMBL" id="FN653033">
    <property type="protein sequence ID" value="CBY08736.1"/>
    <property type="molecule type" value="Genomic_DNA"/>
</dbReference>
<dbReference type="InParanoid" id="E4XB53"/>
<protein>
    <submittedName>
        <fullName evidence="1">Uncharacterized protein</fullName>
    </submittedName>
</protein>
<name>E4XB53_OIKDI</name>
<evidence type="ECO:0000313" key="2">
    <source>
        <dbReference type="Proteomes" id="UP000001307"/>
    </source>
</evidence>
<proteinExistence type="predicted"/>
<dbReference type="Proteomes" id="UP000001307">
    <property type="component" value="Unassembled WGS sequence"/>
</dbReference>
<keyword evidence="2" id="KW-1185">Reference proteome</keyword>
<dbReference type="AlphaFoldDB" id="E4XB53"/>
<organism evidence="1">
    <name type="scientific">Oikopleura dioica</name>
    <name type="common">Tunicate</name>
    <dbReference type="NCBI Taxonomy" id="34765"/>
    <lineage>
        <taxon>Eukaryota</taxon>
        <taxon>Metazoa</taxon>
        <taxon>Chordata</taxon>
        <taxon>Tunicata</taxon>
        <taxon>Appendicularia</taxon>
        <taxon>Copelata</taxon>
        <taxon>Oikopleuridae</taxon>
        <taxon>Oikopleura</taxon>
    </lineage>
</organism>